<keyword evidence="3" id="KW-1185">Reference proteome</keyword>
<dbReference type="InterPro" id="IPR012551">
    <property type="entry name" value="DUF1707_SHOCT-like"/>
</dbReference>
<dbReference type="PANTHER" id="PTHR40763:SF5">
    <property type="entry name" value="MEMBRANE PROTEIN"/>
    <property type="match status" value="1"/>
</dbReference>
<sequence>MADIPVPAPWGEQRASHADREAVVARLQQAAADGRVDFAELDARLELALSAKTRAELARLTADLWLPGEPDPDRPLILKGGVHGAVRKGRWQVPSRVTAYGGLGGVILDFTQVDREGIYEVEVEAHGQMGGVVIIVPDGWAAQTDDVDPALGGVKNGTAPDPLPGTPLIRLTGNGGMGGVVVRHPKRRERRKLKRAALTAA</sequence>
<feature type="domain" description="DUF1707" evidence="1">
    <location>
        <begin position="14"/>
        <end position="64"/>
    </location>
</feature>
<gene>
    <name evidence="2" type="ORF">HG542_15205</name>
</gene>
<evidence type="ECO:0000313" key="2">
    <source>
        <dbReference type="EMBL" id="NVK79011.1"/>
    </source>
</evidence>
<comment type="caution">
    <text evidence="2">The sequence shown here is derived from an EMBL/GenBank/DDBJ whole genome shotgun (WGS) entry which is preliminary data.</text>
</comment>
<dbReference type="PANTHER" id="PTHR40763">
    <property type="entry name" value="MEMBRANE PROTEIN-RELATED"/>
    <property type="match status" value="1"/>
</dbReference>
<dbReference type="Proteomes" id="UP000587462">
    <property type="component" value="Unassembled WGS sequence"/>
</dbReference>
<evidence type="ECO:0000259" key="1">
    <source>
        <dbReference type="Pfam" id="PF08044"/>
    </source>
</evidence>
<dbReference type="EMBL" id="JABBXF010000032">
    <property type="protein sequence ID" value="NVK79011.1"/>
    <property type="molecule type" value="Genomic_DNA"/>
</dbReference>
<accession>A0A7Y7B4R4</accession>
<name>A0A7Y7B4R4_STRMO</name>
<reference evidence="2 3" key="1">
    <citation type="submission" date="2020-04" db="EMBL/GenBank/DDBJ databases">
        <title>Draft Genome Sequence of Streptomyces morookaense DSM 40503, an 8-azaguanine-producing strain.</title>
        <authorList>
            <person name="Qi J."/>
            <person name="Gao J.-M."/>
        </authorList>
    </citation>
    <scope>NUCLEOTIDE SEQUENCE [LARGE SCALE GENOMIC DNA]</scope>
    <source>
        <strain evidence="2 3">DSM 40503</strain>
    </source>
</reference>
<protein>
    <submittedName>
        <fullName evidence="2">DUF1707 domain-containing protein</fullName>
    </submittedName>
</protein>
<dbReference type="Pfam" id="PF08044">
    <property type="entry name" value="DUF1707"/>
    <property type="match status" value="1"/>
</dbReference>
<proteinExistence type="predicted"/>
<dbReference type="AlphaFoldDB" id="A0A7Y7B4R4"/>
<evidence type="ECO:0000313" key="3">
    <source>
        <dbReference type="Proteomes" id="UP000587462"/>
    </source>
</evidence>
<organism evidence="2 3">
    <name type="scientific">Streptomyces morookaense</name>
    <name type="common">Streptoverticillium morookaense</name>
    <dbReference type="NCBI Taxonomy" id="1970"/>
    <lineage>
        <taxon>Bacteria</taxon>
        <taxon>Bacillati</taxon>
        <taxon>Actinomycetota</taxon>
        <taxon>Actinomycetes</taxon>
        <taxon>Kitasatosporales</taxon>
        <taxon>Streptomycetaceae</taxon>
        <taxon>Streptomyces</taxon>
    </lineage>
</organism>